<comment type="caution">
    <text evidence="1">The sequence shown here is derived from an EMBL/GenBank/DDBJ whole genome shotgun (WGS) entry which is preliminary data.</text>
</comment>
<accession>A0A0F9QJ45</accession>
<reference evidence="1" key="1">
    <citation type="journal article" date="2015" name="Nature">
        <title>Complex archaea that bridge the gap between prokaryotes and eukaryotes.</title>
        <authorList>
            <person name="Spang A."/>
            <person name="Saw J.H."/>
            <person name="Jorgensen S.L."/>
            <person name="Zaremba-Niedzwiedzka K."/>
            <person name="Martijn J."/>
            <person name="Lind A.E."/>
            <person name="van Eijk R."/>
            <person name="Schleper C."/>
            <person name="Guy L."/>
            <person name="Ettema T.J."/>
        </authorList>
    </citation>
    <scope>NUCLEOTIDE SEQUENCE</scope>
</reference>
<gene>
    <name evidence="1" type="ORF">LCGC14_0696190</name>
</gene>
<name>A0A0F9QJ45_9ZZZZ</name>
<dbReference type="AlphaFoldDB" id="A0A0F9QJ45"/>
<dbReference type="EMBL" id="LAZR01001468">
    <property type="protein sequence ID" value="KKN44130.1"/>
    <property type="molecule type" value="Genomic_DNA"/>
</dbReference>
<evidence type="ECO:0000313" key="1">
    <source>
        <dbReference type="EMBL" id="KKN44130.1"/>
    </source>
</evidence>
<proteinExistence type="predicted"/>
<protein>
    <submittedName>
        <fullName evidence="1">Uncharacterized protein</fullName>
    </submittedName>
</protein>
<organism evidence="1">
    <name type="scientific">marine sediment metagenome</name>
    <dbReference type="NCBI Taxonomy" id="412755"/>
    <lineage>
        <taxon>unclassified sequences</taxon>
        <taxon>metagenomes</taxon>
        <taxon>ecological metagenomes</taxon>
    </lineage>
</organism>
<sequence>MNTQKLLNMALEGVDTLGYRLDQMGITGKVNRHNIAAFLMAEQRHLEGEWDSIQVRLNLSRSRFERVTRQIETRADAMIGPLMSQVNRFRPSH</sequence>